<sequence>MGMSDNGTVQHVTLARATMNHEPPSSALFPLARFLATSREEEPDGETFFNARDISYLLQRMPSASRYEDTGTCCLVVPPSFESGHLNTGKLLHVRSDLALLLCEVAAYSHAPSCHLSRSSDK</sequence>
<gene>
    <name evidence="1" type="ORF">GQ607_006127</name>
</gene>
<organism evidence="1 2">
    <name type="scientific">Colletotrichum asianum</name>
    <dbReference type="NCBI Taxonomy" id="702518"/>
    <lineage>
        <taxon>Eukaryota</taxon>
        <taxon>Fungi</taxon>
        <taxon>Dikarya</taxon>
        <taxon>Ascomycota</taxon>
        <taxon>Pezizomycotina</taxon>
        <taxon>Sordariomycetes</taxon>
        <taxon>Hypocreomycetidae</taxon>
        <taxon>Glomerellales</taxon>
        <taxon>Glomerellaceae</taxon>
        <taxon>Colletotrichum</taxon>
        <taxon>Colletotrichum gloeosporioides species complex</taxon>
    </lineage>
</organism>
<evidence type="ECO:0000313" key="1">
    <source>
        <dbReference type="EMBL" id="KAF0326509.1"/>
    </source>
</evidence>
<keyword evidence="2" id="KW-1185">Reference proteome</keyword>
<comment type="caution">
    <text evidence="1">The sequence shown here is derived from an EMBL/GenBank/DDBJ whole genome shotgun (WGS) entry which is preliminary data.</text>
</comment>
<evidence type="ECO:0000313" key="2">
    <source>
        <dbReference type="Proteomes" id="UP000434172"/>
    </source>
</evidence>
<protein>
    <submittedName>
        <fullName evidence="1">Uncharacterized protein</fullName>
    </submittedName>
</protein>
<accession>A0A8H3WGF7</accession>
<dbReference type="EMBL" id="WOWK01000029">
    <property type="protein sequence ID" value="KAF0326509.1"/>
    <property type="molecule type" value="Genomic_DNA"/>
</dbReference>
<dbReference type="AlphaFoldDB" id="A0A8H3WGF7"/>
<dbReference type="Proteomes" id="UP000434172">
    <property type="component" value="Unassembled WGS sequence"/>
</dbReference>
<name>A0A8H3WGF7_9PEZI</name>
<reference evidence="1 2" key="1">
    <citation type="submission" date="2019-12" db="EMBL/GenBank/DDBJ databases">
        <title>A genome sequence resource for the geographically widespread anthracnose pathogen Colletotrichum asianum.</title>
        <authorList>
            <person name="Meng Y."/>
        </authorList>
    </citation>
    <scope>NUCLEOTIDE SEQUENCE [LARGE SCALE GENOMIC DNA]</scope>
    <source>
        <strain evidence="1 2">ICMP 18580</strain>
    </source>
</reference>
<proteinExistence type="predicted"/>